<evidence type="ECO:0000313" key="5">
    <source>
        <dbReference type="Proteomes" id="UP000016986"/>
    </source>
</evidence>
<sequence length="426" mass="47610">MSEATHFSAGIDVETVERIAEERDEPKWLRATRLDALEALSDLDYPDVIQTPGRTWTNLADLDFEDLVAPFDQTEEKDWVVAEEATVVPFHEALNDDDLEALVKEHFGSVVDPQENRLTALSTALFTTGTVVYVPSQVDAEDVKIRTTMNGRSLFNYTLVVTEQNASVTILERQDTGHEARSASNRASGETASSEDAPESEERYYSGIVEVAAGENSYVQYGSLQDFDQTTYNYTLKRGVTDTYATVNWIEGNLGSRLTKTEVSTLLEGDSSESKIVGAFFGHDDQHFDLDSKVWHRAEHTTADLVTRGVIDDVSRSVYEGVQDVGADAWDTNSYQRENTLMLSDESEADASPKLIINNHDTEASHSATVGQIDQEDLFYMEGRAVPPETAENMLVEGFFVPVLEEVEVAELREDLEERIHERLRD</sequence>
<dbReference type="InterPro" id="IPR055346">
    <property type="entry name" value="Fe-S_cluster_assembly_SufBD"/>
</dbReference>
<feature type="compositionally biased region" description="Polar residues" evidence="2">
    <location>
        <begin position="182"/>
        <end position="194"/>
    </location>
</feature>
<reference evidence="4 5" key="1">
    <citation type="submission" date="2013-09" db="EMBL/GenBank/DDBJ databases">
        <title>Whole genome sequencing of Halarchaeum acidiphilum strain MH1-52-1.</title>
        <authorList>
            <person name="Shimane Y."/>
            <person name="Minegishi H."/>
            <person name="Nishi S."/>
            <person name="Echigo A."/>
            <person name="Shuto A."/>
            <person name="Konishi M."/>
            <person name="Ito T."/>
            <person name="Ohkuma M."/>
            <person name="Ohta Y."/>
            <person name="Nagano Y."/>
            <person name="Tsubouchi T."/>
            <person name="Mori K."/>
            <person name="Usui K."/>
            <person name="Kamekura M."/>
            <person name="Usami R."/>
            <person name="Takaki Y."/>
            <person name="Hatada Y."/>
        </authorList>
    </citation>
    <scope>NUCLEOTIDE SEQUENCE [LARGE SCALE GENOMIC DNA]</scope>
    <source>
        <strain evidence="4 5">JCM 16109</strain>
    </source>
</reference>
<dbReference type="InterPro" id="IPR000825">
    <property type="entry name" value="SUF_FeS_clus_asmbl_SufBD_core"/>
</dbReference>
<dbReference type="eggNOG" id="arCOG01715">
    <property type="taxonomic scope" value="Archaea"/>
</dbReference>
<dbReference type="AlphaFoldDB" id="U2YRM6"/>
<feature type="region of interest" description="Disordered" evidence="2">
    <location>
        <begin position="172"/>
        <end position="202"/>
    </location>
</feature>
<dbReference type="OrthoDB" id="300624at2157"/>
<evidence type="ECO:0000256" key="2">
    <source>
        <dbReference type="SAM" id="MobiDB-lite"/>
    </source>
</evidence>
<dbReference type="EMBL" id="BATA01000002">
    <property type="protein sequence ID" value="GAD51362.1"/>
    <property type="molecule type" value="Genomic_DNA"/>
</dbReference>
<proteinExistence type="inferred from homology"/>
<evidence type="ECO:0000259" key="3">
    <source>
        <dbReference type="Pfam" id="PF01458"/>
    </source>
</evidence>
<feature type="compositionally biased region" description="Basic and acidic residues" evidence="2">
    <location>
        <begin position="172"/>
        <end position="181"/>
    </location>
</feature>
<keyword evidence="5" id="KW-1185">Reference proteome</keyword>
<protein>
    <submittedName>
        <fullName evidence="4">Iron-sulfur cluster assembly protein SufD</fullName>
    </submittedName>
</protein>
<dbReference type="NCBIfam" id="TIGR01981">
    <property type="entry name" value="sufD"/>
    <property type="match status" value="1"/>
</dbReference>
<dbReference type="PANTHER" id="PTHR30508">
    <property type="entry name" value="FES CLUSTER ASSEMBLY PROTEIN SUF"/>
    <property type="match status" value="1"/>
</dbReference>
<dbReference type="InterPro" id="IPR011542">
    <property type="entry name" value="SUF_FeS_clus_asmbl_SufD"/>
</dbReference>
<dbReference type="InterPro" id="IPR037284">
    <property type="entry name" value="SUF_FeS_clus_asmbl_SufBD_sf"/>
</dbReference>
<evidence type="ECO:0000256" key="1">
    <source>
        <dbReference type="ARBA" id="ARBA00043967"/>
    </source>
</evidence>
<gene>
    <name evidence="4" type="ORF">MBEHAL_0122</name>
</gene>
<dbReference type="PANTHER" id="PTHR30508:SF1">
    <property type="entry name" value="UPF0051 PROTEIN ABCI8, CHLOROPLASTIC-RELATED"/>
    <property type="match status" value="1"/>
</dbReference>
<dbReference type="RefSeq" id="WP_020221037.1">
    <property type="nucleotide sequence ID" value="NZ_BANO01000027.1"/>
</dbReference>
<name>U2YRM6_9EURY</name>
<accession>U2YRM6</accession>
<dbReference type="Proteomes" id="UP000016986">
    <property type="component" value="Unassembled WGS sequence"/>
</dbReference>
<dbReference type="Pfam" id="PF01458">
    <property type="entry name" value="SUFBD_core"/>
    <property type="match status" value="1"/>
</dbReference>
<comment type="caution">
    <text evidence="4">The sequence shown here is derived from an EMBL/GenBank/DDBJ whole genome shotgun (WGS) entry which is preliminary data.</text>
</comment>
<organism evidence="4 5">
    <name type="scientific">Halarchaeum acidiphilum MH1-52-1</name>
    <dbReference type="NCBI Taxonomy" id="1261545"/>
    <lineage>
        <taxon>Archaea</taxon>
        <taxon>Methanobacteriati</taxon>
        <taxon>Methanobacteriota</taxon>
        <taxon>Stenosarchaea group</taxon>
        <taxon>Halobacteria</taxon>
        <taxon>Halobacteriales</taxon>
        <taxon>Halobacteriaceae</taxon>
    </lineage>
</organism>
<feature type="domain" description="SUF system FeS cluster assembly SufBD core" evidence="3">
    <location>
        <begin position="149"/>
        <end position="399"/>
    </location>
</feature>
<evidence type="ECO:0000313" key="4">
    <source>
        <dbReference type="EMBL" id="GAD51362.1"/>
    </source>
</evidence>
<comment type="similarity">
    <text evidence="1">Belongs to the iron-sulfur cluster assembly SufBD family.</text>
</comment>
<dbReference type="GO" id="GO:0016226">
    <property type="term" value="P:iron-sulfur cluster assembly"/>
    <property type="evidence" value="ECO:0007669"/>
    <property type="project" value="InterPro"/>
</dbReference>
<dbReference type="SUPFAM" id="SSF101960">
    <property type="entry name" value="Stabilizer of iron transporter SufD"/>
    <property type="match status" value="1"/>
</dbReference>